<name>A0AAV7JM71_9METZ</name>
<reference evidence="1 2" key="1">
    <citation type="journal article" date="2023" name="BMC Biol.">
        <title>The compact genome of the sponge Oopsacas minuta (Hexactinellida) is lacking key metazoan core genes.</title>
        <authorList>
            <person name="Santini S."/>
            <person name="Schenkelaars Q."/>
            <person name="Jourda C."/>
            <person name="Duchesne M."/>
            <person name="Belahbib H."/>
            <person name="Rocher C."/>
            <person name="Selva M."/>
            <person name="Riesgo A."/>
            <person name="Vervoort M."/>
            <person name="Leys S.P."/>
            <person name="Kodjabachian L."/>
            <person name="Le Bivic A."/>
            <person name="Borchiellini C."/>
            <person name="Claverie J.M."/>
            <person name="Renard E."/>
        </authorList>
    </citation>
    <scope>NUCLEOTIDE SEQUENCE [LARGE SCALE GENOMIC DNA]</scope>
    <source>
        <strain evidence="1">SPO-2</strain>
    </source>
</reference>
<organism evidence="1 2">
    <name type="scientific">Oopsacas minuta</name>
    <dbReference type="NCBI Taxonomy" id="111878"/>
    <lineage>
        <taxon>Eukaryota</taxon>
        <taxon>Metazoa</taxon>
        <taxon>Porifera</taxon>
        <taxon>Hexactinellida</taxon>
        <taxon>Hexasterophora</taxon>
        <taxon>Lyssacinosida</taxon>
        <taxon>Leucopsacidae</taxon>
        <taxon>Oopsacas</taxon>
    </lineage>
</organism>
<accession>A0AAV7JM71</accession>
<comment type="caution">
    <text evidence="1">The sequence shown here is derived from an EMBL/GenBank/DDBJ whole genome shotgun (WGS) entry which is preliminary data.</text>
</comment>
<gene>
    <name evidence="1" type="ORF">LOD99_6372</name>
</gene>
<dbReference type="EMBL" id="JAKMXF010000317">
    <property type="protein sequence ID" value="KAI6649822.1"/>
    <property type="molecule type" value="Genomic_DNA"/>
</dbReference>
<proteinExistence type="predicted"/>
<evidence type="ECO:0000313" key="2">
    <source>
        <dbReference type="Proteomes" id="UP001165289"/>
    </source>
</evidence>
<protein>
    <submittedName>
        <fullName evidence="1">Uncharacterized protein</fullName>
    </submittedName>
</protein>
<evidence type="ECO:0000313" key="1">
    <source>
        <dbReference type="EMBL" id="KAI6649822.1"/>
    </source>
</evidence>
<sequence>MSKRGKKVFKGCDTIWRHVFKQIHITEVYEINITVLQDILDIILYQHSIGLSVCFMKSCDSRMKILYSISSGPGFWSISPDK</sequence>
<dbReference type="AlphaFoldDB" id="A0AAV7JM71"/>
<dbReference type="Proteomes" id="UP001165289">
    <property type="component" value="Unassembled WGS sequence"/>
</dbReference>
<keyword evidence="2" id="KW-1185">Reference proteome</keyword>